<dbReference type="Proteomes" id="UP001589709">
    <property type="component" value="Unassembled WGS sequence"/>
</dbReference>
<accession>A0ABV5N0I1</accession>
<gene>
    <name evidence="1" type="ORF">ACFF45_14050</name>
</gene>
<dbReference type="RefSeq" id="WP_381346178.1">
    <property type="nucleotide sequence ID" value="NZ_JBHMCY010000022.1"/>
</dbReference>
<reference evidence="1 2" key="1">
    <citation type="submission" date="2024-09" db="EMBL/GenBank/DDBJ databases">
        <authorList>
            <person name="Sun Q."/>
            <person name="Mori K."/>
        </authorList>
    </citation>
    <scope>NUCLEOTIDE SEQUENCE [LARGE SCALE GENOMIC DNA]</scope>
    <source>
        <strain evidence="1 2">JCM 6917</strain>
    </source>
</reference>
<sequence length="135" mass="14089">MSAADHHPTAAGERAQPAVDVHLEMLLRLVEAQSGAGIAVTLTTAGGIVSGSLVGSRVWAERWEDVVAEAVGGRADAEQLVLLPRTVQDSLEEGSLHAFVHLVDVTFLSATATPTSPLWRGRVSDVSGWSLGAPD</sequence>
<comment type="caution">
    <text evidence="1">The sequence shown here is derived from an EMBL/GenBank/DDBJ whole genome shotgun (WGS) entry which is preliminary data.</text>
</comment>
<evidence type="ECO:0008006" key="3">
    <source>
        <dbReference type="Google" id="ProtNLM"/>
    </source>
</evidence>
<name>A0ABV5N0I1_9ACTN</name>
<evidence type="ECO:0000313" key="1">
    <source>
        <dbReference type="EMBL" id="MFB9463797.1"/>
    </source>
</evidence>
<protein>
    <recommendedName>
        <fullName evidence="3">Gas vesicle protein</fullName>
    </recommendedName>
</protein>
<organism evidence="1 2">
    <name type="scientific">Streptomyces cinereospinus</name>
    <dbReference type="NCBI Taxonomy" id="285561"/>
    <lineage>
        <taxon>Bacteria</taxon>
        <taxon>Bacillati</taxon>
        <taxon>Actinomycetota</taxon>
        <taxon>Actinomycetes</taxon>
        <taxon>Kitasatosporales</taxon>
        <taxon>Streptomycetaceae</taxon>
        <taxon>Streptomyces</taxon>
    </lineage>
</organism>
<keyword evidence="2" id="KW-1185">Reference proteome</keyword>
<proteinExistence type="predicted"/>
<dbReference type="EMBL" id="JBHMCY010000022">
    <property type="protein sequence ID" value="MFB9463797.1"/>
    <property type="molecule type" value="Genomic_DNA"/>
</dbReference>
<evidence type="ECO:0000313" key="2">
    <source>
        <dbReference type="Proteomes" id="UP001589709"/>
    </source>
</evidence>